<comment type="caution">
    <text evidence="1">The sequence shown here is derived from an EMBL/GenBank/DDBJ whole genome shotgun (WGS) entry which is preliminary data.</text>
</comment>
<keyword evidence="2" id="KW-1185">Reference proteome</keyword>
<evidence type="ECO:0000313" key="2">
    <source>
        <dbReference type="Proteomes" id="UP000254866"/>
    </source>
</evidence>
<dbReference type="EMBL" id="NPIC01000002">
    <property type="protein sequence ID" value="RDL39579.1"/>
    <property type="molecule type" value="Genomic_DNA"/>
</dbReference>
<dbReference type="RefSeq" id="XP_031872235.1">
    <property type="nucleotide sequence ID" value="XM_032012542.1"/>
</dbReference>
<protein>
    <recommendedName>
        <fullName evidence="3">F-box domain-containing protein</fullName>
    </recommendedName>
</protein>
<organism evidence="1 2">
    <name type="scientific">Venustampulla echinocandica</name>
    <dbReference type="NCBI Taxonomy" id="2656787"/>
    <lineage>
        <taxon>Eukaryota</taxon>
        <taxon>Fungi</taxon>
        <taxon>Dikarya</taxon>
        <taxon>Ascomycota</taxon>
        <taxon>Pezizomycotina</taxon>
        <taxon>Leotiomycetes</taxon>
        <taxon>Helotiales</taxon>
        <taxon>Pleuroascaceae</taxon>
        <taxon>Venustampulla</taxon>
    </lineage>
</organism>
<dbReference type="STRING" id="2656787.A0A370TVP3"/>
<dbReference type="OrthoDB" id="4192220at2759"/>
<dbReference type="Proteomes" id="UP000254866">
    <property type="component" value="Unassembled WGS sequence"/>
</dbReference>
<gene>
    <name evidence="1" type="ORF">BP5553_03919</name>
</gene>
<dbReference type="GeneID" id="43596768"/>
<proteinExistence type="predicted"/>
<dbReference type="AlphaFoldDB" id="A0A370TVP3"/>
<sequence length="300" mass="34221">MAVLDDDCLLSAIIAQVKLTSNSNTILHACLLVCRRWKDATLPYLYGTTVLTDTNFVSFTAQFNPEYSPLIKSLTLRFGTTTINKTLQLFTPIIGMLNQLTTFSLYPTPEVAYECILEGYMLTPLIKTLPESCINLELELENRELLEANLTDPHLCVAIRAVLPRMRHVRLKLDTILRDSKGREFMSHIRTMMPVVEGEIWKSVRGGARVPTALLAEKKQRGFVATCLAEKLQIRMSSEWRREYPKRACLLWHNEKTLGMSLLAAEKREGVDFLSQVPIVEKTPQGWTRNGDHREVLERE</sequence>
<accession>A0A370TVP3</accession>
<reference evidence="1 2" key="1">
    <citation type="journal article" date="2018" name="IMA Fungus">
        <title>IMA Genome-F 9: Draft genome sequence of Annulohypoxylon stygium, Aspergillus mulundensis, Berkeleyomyces basicola (syn. Thielaviopsis basicola), Ceratocystis smalleyi, two Cercospora beticola strains, Coleophoma cylindrospora, Fusarium fracticaudum, Phialophora cf. hyalina, and Morchella septimelata.</title>
        <authorList>
            <person name="Wingfield B.D."/>
            <person name="Bills G.F."/>
            <person name="Dong Y."/>
            <person name="Huang W."/>
            <person name="Nel W.J."/>
            <person name="Swalarsk-Parry B.S."/>
            <person name="Vaghefi N."/>
            <person name="Wilken P.M."/>
            <person name="An Z."/>
            <person name="de Beer Z.W."/>
            <person name="De Vos L."/>
            <person name="Chen L."/>
            <person name="Duong T.A."/>
            <person name="Gao Y."/>
            <person name="Hammerbacher A."/>
            <person name="Kikkert J.R."/>
            <person name="Li Y."/>
            <person name="Li H."/>
            <person name="Li K."/>
            <person name="Li Q."/>
            <person name="Liu X."/>
            <person name="Ma X."/>
            <person name="Naidoo K."/>
            <person name="Pethybridge S.J."/>
            <person name="Sun J."/>
            <person name="Steenkamp E.T."/>
            <person name="van der Nest M.A."/>
            <person name="van Wyk S."/>
            <person name="Wingfield M.J."/>
            <person name="Xiong C."/>
            <person name="Yue Q."/>
            <person name="Zhang X."/>
        </authorList>
    </citation>
    <scope>NUCLEOTIDE SEQUENCE [LARGE SCALE GENOMIC DNA]</scope>
    <source>
        <strain evidence="1 2">BP 5553</strain>
    </source>
</reference>
<evidence type="ECO:0008006" key="3">
    <source>
        <dbReference type="Google" id="ProtNLM"/>
    </source>
</evidence>
<evidence type="ECO:0000313" key="1">
    <source>
        <dbReference type="EMBL" id="RDL39579.1"/>
    </source>
</evidence>
<name>A0A370TVP3_9HELO</name>